<reference evidence="2 3" key="1">
    <citation type="journal article" date="2014" name="PLoS Genet.">
        <title>Analysis of the Phlebiopsis gigantea genome, transcriptome and secretome provides insight into its pioneer colonization strategies of wood.</title>
        <authorList>
            <person name="Hori C."/>
            <person name="Ishida T."/>
            <person name="Igarashi K."/>
            <person name="Samejima M."/>
            <person name="Suzuki H."/>
            <person name="Master E."/>
            <person name="Ferreira P."/>
            <person name="Ruiz-Duenas F.J."/>
            <person name="Held B."/>
            <person name="Canessa P."/>
            <person name="Larrondo L.F."/>
            <person name="Schmoll M."/>
            <person name="Druzhinina I.S."/>
            <person name="Kubicek C.P."/>
            <person name="Gaskell J.A."/>
            <person name="Kersten P."/>
            <person name="St John F."/>
            <person name="Glasner J."/>
            <person name="Sabat G."/>
            <person name="Splinter BonDurant S."/>
            <person name="Syed K."/>
            <person name="Yadav J."/>
            <person name="Mgbeahuruike A.C."/>
            <person name="Kovalchuk A."/>
            <person name="Asiegbu F.O."/>
            <person name="Lackner G."/>
            <person name="Hoffmeister D."/>
            <person name="Rencoret J."/>
            <person name="Gutierrez A."/>
            <person name="Sun H."/>
            <person name="Lindquist E."/>
            <person name="Barry K."/>
            <person name="Riley R."/>
            <person name="Grigoriev I.V."/>
            <person name="Henrissat B."/>
            <person name="Kues U."/>
            <person name="Berka R.M."/>
            <person name="Martinez A.T."/>
            <person name="Covert S.F."/>
            <person name="Blanchette R.A."/>
            <person name="Cullen D."/>
        </authorList>
    </citation>
    <scope>NUCLEOTIDE SEQUENCE [LARGE SCALE GENOMIC DNA]</scope>
    <source>
        <strain evidence="2 3">11061_1 CR5-6</strain>
    </source>
</reference>
<evidence type="ECO:0000256" key="1">
    <source>
        <dbReference type="SAM" id="MobiDB-lite"/>
    </source>
</evidence>
<dbReference type="Proteomes" id="UP000053257">
    <property type="component" value="Unassembled WGS sequence"/>
</dbReference>
<gene>
    <name evidence="2" type="ORF">PHLGIDRAFT_237205</name>
</gene>
<organism evidence="2 3">
    <name type="scientific">Phlebiopsis gigantea (strain 11061_1 CR5-6)</name>
    <name type="common">White-rot fungus</name>
    <name type="synonym">Peniophora gigantea</name>
    <dbReference type="NCBI Taxonomy" id="745531"/>
    <lineage>
        <taxon>Eukaryota</taxon>
        <taxon>Fungi</taxon>
        <taxon>Dikarya</taxon>
        <taxon>Basidiomycota</taxon>
        <taxon>Agaricomycotina</taxon>
        <taxon>Agaricomycetes</taxon>
        <taxon>Polyporales</taxon>
        <taxon>Phanerochaetaceae</taxon>
        <taxon>Phlebiopsis</taxon>
    </lineage>
</organism>
<protein>
    <submittedName>
        <fullName evidence="2">Uncharacterized protein</fullName>
    </submittedName>
</protein>
<proteinExistence type="predicted"/>
<dbReference type="HOGENOM" id="CLU_1409265_0_0_1"/>
<dbReference type="EMBL" id="KN840613">
    <property type="protein sequence ID" value="KIP03489.1"/>
    <property type="molecule type" value="Genomic_DNA"/>
</dbReference>
<accession>A0A0C3NFK1</accession>
<feature type="region of interest" description="Disordered" evidence="1">
    <location>
        <begin position="1"/>
        <end position="31"/>
    </location>
</feature>
<sequence length="193" mass="21136">MLTGPTCRLLDRSSPASEAGASGHRGDDSAPAAVIWRRAVLQIDSCAPSDRDEDTERHRLNNPERAMGTLPPPRPRNAAPPQRPSQIAANLRNPPSCANRGSQPRGCAPRKKRNKRVLRAAPRRDTLLAQQSYGTPRRRCGPRAPQVPLHTQDRHPLSHSALACNGQGVPVMRASLSVPHLKLQIHQLSVRRS</sequence>
<feature type="region of interest" description="Disordered" evidence="1">
    <location>
        <begin position="133"/>
        <end position="152"/>
    </location>
</feature>
<dbReference type="AlphaFoldDB" id="A0A0C3NFK1"/>
<keyword evidence="3" id="KW-1185">Reference proteome</keyword>
<evidence type="ECO:0000313" key="3">
    <source>
        <dbReference type="Proteomes" id="UP000053257"/>
    </source>
</evidence>
<feature type="region of interest" description="Disordered" evidence="1">
    <location>
        <begin position="44"/>
        <end position="122"/>
    </location>
</feature>
<name>A0A0C3NFK1_PHLG1</name>
<feature type="compositionally biased region" description="Basic residues" evidence="1">
    <location>
        <begin position="108"/>
        <end position="118"/>
    </location>
</feature>
<evidence type="ECO:0000313" key="2">
    <source>
        <dbReference type="EMBL" id="KIP03489.1"/>
    </source>
</evidence>